<dbReference type="AlphaFoldDB" id="A0AB34ITY3"/>
<organism evidence="2 3">
    <name type="scientific">Prymnesium parvum</name>
    <name type="common">Toxic golden alga</name>
    <dbReference type="NCBI Taxonomy" id="97485"/>
    <lineage>
        <taxon>Eukaryota</taxon>
        <taxon>Haptista</taxon>
        <taxon>Haptophyta</taxon>
        <taxon>Prymnesiophyceae</taxon>
        <taxon>Prymnesiales</taxon>
        <taxon>Prymnesiaceae</taxon>
        <taxon>Prymnesium</taxon>
    </lineage>
</organism>
<proteinExistence type="predicted"/>
<dbReference type="Pfam" id="PF01755">
    <property type="entry name" value="Glyco_transf_25"/>
    <property type="match status" value="1"/>
</dbReference>
<dbReference type="InterPro" id="IPR002654">
    <property type="entry name" value="Glyco_trans_25"/>
</dbReference>
<gene>
    <name evidence="2" type="ORF">AB1Y20_007862</name>
</gene>
<dbReference type="CDD" id="cd06532">
    <property type="entry name" value="Glyco_transf_25"/>
    <property type="match status" value="1"/>
</dbReference>
<feature type="domain" description="Glycosyl transferase family 25" evidence="1">
    <location>
        <begin position="47"/>
        <end position="161"/>
    </location>
</feature>
<accession>A0AB34ITY3</accession>
<evidence type="ECO:0000313" key="3">
    <source>
        <dbReference type="Proteomes" id="UP001515480"/>
    </source>
</evidence>
<name>A0AB34ITY3_PRYPA</name>
<reference evidence="2 3" key="1">
    <citation type="journal article" date="2024" name="Science">
        <title>Giant polyketide synthase enzymes in the biosynthesis of giant marine polyether toxins.</title>
        <authorList>
            <person name="Fallon T.R."/>
            <person name="Shende V.V."/>
            <person name="Wierzbicki I.H."/>
            <person name="Pendleton A.L."/>
            <person name="Watervoot N.F."/>
            <person name="Auber R.P."/>
            <person name="Gonzalez D.J."/>
            <person name="Wisecaver J.H."/>
            <person name="Moore B.S."/>
        </authorList>
    </citation>
    <scope>NUCLEOTIDE SEQUENCE [LARGE SCALE GENOMIC DNA]</scope>
    <source>
        <strain evidence="2 3">12B1</strain>
    </source>
</reference>
<evidence type="ECO:0000259" key="1">
    <source>
        <dbReference type="Pfam" id="PF01755"/>
    </source>
</evidence>
<protein>
    <recommendedName>
        <fullName evidence="1">Glycosyl transferase family 25 domain-containing protein</fullName>
    </recommendedName>
</protein>
<comment type="caution">
    <text evidence="2">The sequence shown here is derived from an EMBL/GenBank/DDBJ whole genome shotgun (WGS) entry which is preliminary data.</text>
</comment>
<dbReference type="EMBL" id="JBGBPQ010000018">
    <property type="protein sequence ID" value="KAL1506999.1"/>
    <property type="molecule type" value="Genomic_DNA"/>
</dbReference>
<dbReference type="Proteomes" id="UP001515480">
    <property type="component" value="Unassembled WGS sequence"/>
</dbReference>
<evidence type="ECO:0000313" key="2">
    <source>
        <dbReference type="EMBL" id="KAL1506999.1"/>
    </source>
</evidence>
<sequence length="284" mass="32086">MACPAARCPSAADSASASVRALASSQLAGTPSSALRSSWDLDLYFERTYVISLPGRADRRQRIEAQLRQHKCGKLTFFPAVDGREVMRRDPLRWQGRMKTDEVDRLPSPEGAIGCLLSHYALLKSARDARLRSFLVLEDDVVLHPRAGKRFRMAMAQLPDDWEALYLGYNRYFNPTSDCAPDGNSSRLPGCRCSERNICRATGGLLHTHAIAYHARALDWLLPLLSRADESASTRLMPIDLEIRTFIEKNRHSARVYAVLPSPFVSQNRSSRSDIYRKRMYEVQ</sequence>
<keyword evidence="3" id="KW-1185">Reference proteome</keyword>